<feature type="region of interest" description="Disordered" evidence="7">
    <location>
        <begin position="157"/>
        <end position="352"/>
    </location>
</feature>
<proteinExistence type="predicted"/>
<sequence length="1293" mass="132841">MRLATGSASTRTGRSLPRRCTDALSVLAAAAAPSRGWRGLPARWLSASPAPRMRGGHRHVELATPPLAAAAVGSPPLLLLQRRGVASTTSTSSDVTATSAAAAAAAAAAAVAALATESKGPRRAVHRKRARLSAALTPAASLLDFAEQPAAAALVDPSTGAAPSLPSAAVDSDPVDSGGSATAAAAAAAPPRRRSDGKTKRVPGGRRAVMEVSPAPLDDGGAAVAADVAPSPSPSPTSAATDATAAGTGRRRRVTRARRGAADAVLQTADSDTTHHDEAPPLASQETRSTAASPPPRAETSAAGECDTVAVAATPARTRSTVSHKKRRSSKRSPEVDAEPTERAGDAASSCDGATGVEAAAVTDSVEHAAAVEADGAGASRRRRRPAARIRTGKRLRALPVSDEGDGDASAAAQGPAVVEATAAGTVAPPPPPPPLSSSSPTPTPHADAATVSKVRLAASDASGGPGDEQPETVDDDGASARTPRKGGRRQAGGKRGRRARLAAPEHDAAVDAASSAGSATPPAAASADPPASVAAAGVSRGTAPTALAGKRRLSAQAIRRRWQQQQQHGLRRAVAAMAAATATAAAASPDVSSTGVAGGDVDTSAATPGTVPAKRRAKRGRPPAAAKAPSGTPQPKSTTRTAAKRGKRTTTTAAAAASAAAAAVAEVTPPVAEVEDPAVAAARAADVAAAMEAAVAAAAQPESLDEEYDAAAAVSSCTDSGEDVVSRALQQQADGLAGAASAKTAAGTTGSGGATTTGSGGGGGSASGGKGANSKDTLFFPDYRERVVQIFEQLTQINSALGEHFKAQSYGRTVEEFKRGDKAFQLLPPNLLPLPEDDPKKKAMIDALYGDDPAAQRRRADEVARNRAKRTVILSADNLIPGVGTKLREKLIEILVSGTLAELQQQESKPIIRAIRELSQVHGVGPRTAMDYFKKYRISTVAELRDHAIKAGELDMNNKDSGKPASLVVCADKSKFHLNDAQRLGLVYYEDMCHRIPHEEGRVHEAFMKLRLRKYLGKGYELVVCGSYRRQVESAGDIDVLITRKRGAADAKSGGGGGGPVLPPSEVLGTLLAGLKADKYIEATLAQGPTKFMGLCRLPRTAAEAKAGKASGPGVHRARRLDVRYVDSESFPAAMLYFTGSKNFNVIMRSEAIKKNCILNEYGLFRKLMRRQLQQHSVMQRNPKMTFHDMVTRLARVDLSMLKAAEPEEGSGGGGAAASGGNGGEASGAAAARVTAAAKAVKKKGKEKSKQDLMDLREMAKIVERQRVKANTERDIFDALGMDYVSPKDRCV</sequence>
<keyword evidence="4" id="KW-0235">DNA replication</keyword>
<dbReference type="InterPro" id="IPR022312">
    <property type="entry name" value="DNA_pol_X"/>
</dbReference>
<dbReference type="GO" id="GO:0003887">
    <property type="term" value="F:DNA-directed DNA polymerase activity"/>
    <property type="evidence" value="ECO:0007669"/>
    <property type="project" value="InterPro"/>
</dbReference>
<feature type="compositionally biased region" description="Low complexity" evidence="7">
    <location>
        <begin position="218"/>
        <end position="248"/>
    </location>
</feature>
<dbReference type="PANTHER" id="PTHR11276">
    <property type="entry name" value="DNA POLYMERASE TYPE-X FAMILY MEMBER"/>
    <property type="match status" value="1"/>
</dbReference>
<dbReference type="Gene3D" id="3.30.460.10">
    <property type="entry name" value="Beta Polymerase, domain 2"/>
    <property type="match status" value="1"/>
</dbReference>
<feature type="compositionally biased region" description="Basic residues" evidence="7">
    <location>
        <begin position="483"/>
        <end position="501"/>
    </location>
</feature>
<keyword evidence="6" id="KW-0175">Coiled coil</keyword>
<gene>
    <name evidence="9" type="ORF">NESM_000822600</name>
</gene>
<dbReference type="InterPro" id="IPR028207">
    <property type="entry name" value="DNA_pol_B_palm_palm"/>
</dbReference>
<dbReference type="InterPro" id="IPR029398">
    <property type="entry name" value="PolB_thumb"/>
</dbReference>
<dbReference type="InterPro" id="IPR037160">
    <property type="entry name" value="DNA_Pol_thumb_sf"/>
</dbReference>
<dbReference type="Gene3D" id="1.10.150.20">
    <property type="entry name" value="5' to 3' exonuclease, C-terminal subdomain"/>
    <property type="match status" value="1"/>
</dbReference>
<feature type="region of interest" description="Disordered" evidence="7">
    <location>
        <begin position="1207"/>
        <end position="1226"/>
    </location>
</feature>
<dbReference type="Gene3D" id="3.30.210.10">
    <property type="entry name" value="DNA polymerase, thumb domain"/>
    <property type="match status" value="1"/>
</dbReference>
<feature type="region of interest" description="Disordered" evidence="7">
    <location>
        <begin position="373"/>
        <end position="570"/>
    </location>
</feature>
<feature type="compositionally biased region" description="Acidic residues" evidence="7">
    <location>
        <begin position="469"/>
        <end position="478"/>
    </location>
</feature>
<feature type="coiled-coil region" evidence="6">
    <location>
        <begin position="1247"/>
        <end position="1274"/>
    </location>
</feature>
<feature type="compositionally biased region" description="Basic and acidic residues" evidence="7">
    <location>
        <begin position="332"/>
        <end position="345"/>
    </location>
</feature>
<evidence type="ECO:0000256" key="5">
    <source>
        <dbReference type="PIRSR" id="PIRSR622312-50"/>
    </source>
</evidence>
<organism evidence="9 10">
    <name type="scientific">Novymonas esmeraldas</name>
    <dbReference type="NCBI Taxonomy" id="1808958"/>
    <lineage>
        <taxon>Eukaryota</taxon>
        <taxon>Discoba</taxon>
        <taxon>Euglenozoa</taxon>
        <taxon>Kinetoplastea</taxon>
        <taxon>Metakinetoplastina</taxon>
        <taxon>Trypanosomatida</taxon>
        <taxon>Trypanosomatidae</taxon>
        <taxon>Novymonas</taxon>
    </lineage>
</organism>
<protein>
    <submittedName>
        <fullName evidence="9">Mitochondrial DNA polymerase beta-PAK</fullName>
    </submittedName>
</protein>
<dbReference type="EMBL" id="JAECZO010000161">
    <property type="protein sequence ID" value="KAK7198596.1"/>
    <property type="molecule type" value="Genomic_DNA"/>
</dbReference>
<evidence type="ECO:0000256" key="2">
    <source>
        <dbReference type="ARBA" id="ARBA00022679"/>
    </source>
</evidence>
<feature type="compositionally biased region" description="Low complexity" evidence="7">
    <location>
        <begin position="308"/>
        <end position="321"/>
    </location>
</feature>
<feature type="compositionally biased region" description="Low complexity" evidence="7">
    <location>
        <begin position="408"/>
        <end position="427"/>
    </location>
</feature>
<dbReference type="Pfam" id="PF14792">
    <property type="entry name" value="DNA_pol_B_palm"/>
    <property type="match status" value="1"/>
</dbReference>
<dbReference type="GO" id="GO:0003677">
    <property type="term" value="F:DNA binding"/>
    <property type="evidence" value="ECO:0007669"/>
    <property type="project" value="InterPro"/>
</dbReference>
<feature type="compositionally biased region" description="Basic residues" evidence="7">
    <location>
        <begin position="322"/>
        <end position="331"/>
    </location>
</feature>
<feature type="compositionally biased region" description="Low complexity" evidence="7">
    <location>
        <begin position="511"/>
        <end position="540"/>
    </location>
</feature>
<feature type="compositionally biased region" description="Basic residues" evidence="7">
    <location>
        <begin position="380"/>
        <end position="397"/>
    </location>
</feature>
<feature type="compositionally biased region" description="Gly residues" evidence="7">
    <location>
        <begin position="1211"/>
        <end position="1226"/>
    </location>
</feature>
<dbReference type="InterPro" id="IPR002054">
    <property type="entry name" value="DNA-dir_DNA_pol_X"/>
</dbReference>
<comment type="caution">
    <text evidence="9">The sequence shown here is derived from an EMBL/GenBank/DDBJ whole genome shotgun (WGS) entry which is preliminary data.</text>
</comment>
<feature type="compositionally biased region" description="Low complexity" evidence="7">
    <location>
        <begin position="437"/>
        <end position="452"/>
    </location>
</feature>
<name>A0AAW0EZQ0_9TRYP</name>
<keyword evidence="3" id="KW-0548">Nucleotidyltransferase</keyword>
<keyword evidence="1" id="KW-0237">DNA synthesis</keyword>
<dbReference type="GO" id="GO:0006303">
    <property type="term" value="P:double-strand break repair via nonhomologous end joining"/>
    <property type="evidence" value="ECO:0007669"/>
    <property type="project" value="TreeGrafter"/>
</dbReference>
<evidence type="ECO:0000313" key="10">
    <source>
        <dbReference type="Proteomes" id="UP001430356"/>
    </source>
</evidence>
<dbReference type="SUPFAM" id="SSF81301">
    <property type="entry name" value="Nucleotidyltransferase"/>
    <property type="match status" value="1"/>
</dbReference>
<feature type="domain" description="DNA-directed DNA polymerase X" evidence="8">
    <location>
        <begin position="783"/>
        <end position="1292"/>
    </location>
</feature>
<dbReference type="GO" id="GO:0005634">
    <property type="term" value="C:nucleus"/>
    <property type="evidence" value="ECO:0007669"/>
    <property type="project" value="TreeGrafter"/>
</dbReference>
<dbReference type="Pfam" id="PF14791">
    <property type="entry name" value="DNA_pol_B_thumb"/>
    <property type="match status" value="2"/>
</dbReference>
<feature type="region of interest" description="Disordered" evidence="7">
    <location>
        <begin position="586"/>
        <end position="650"/>
    </location>
</feature>
<evidence type="ECO:0000259" key="8">
    <source>
        <dbReference type="SMART" id="SM00483"/>
    </source>
</evidence>
<accession>A0AAW0EZQ0</accession>
<feature type="region of interest" description="Disordered" evidence="7">
    <location>
        <begin position="744"/>
        <end position="774"/>
    </location>
</feature>
<evidence type="ECO:0000256" key="6">
    <source>
        <dbReference type="SAM" id="Coils"/>
    </source>
</evidence>
<evidence type="ECO:0000256" key="4">
    <source>
        <dbReference type="ARBA" id="ARBA00022705"/>
    </source>
</evidence>
<dbReference type="SUPFAM" id="SSF81585">
    <property type="entry name" value="PsbU/PolX domain-like"/>
    <property type="match status" value="1"/>
</dbReference>
<dbReference type="PRINTS" id="PR00870">
    <property type="entry name" value="DNAPOLXBETA"/>
</dbReference>
<evidence type="ECO:0000256" key="7">
    <source>
        <dbReference type="SAM" id="MobiDB-lite"/>
    </source>
</evidence>
<dbReference type="InterPro" id="IPR002008">
    <property type="entry name" value="DNA_pol_X_beta-like"/>
</dbReference>
<dbReference type="SMART" id="SM00483">
    <property type="entry name" value="POLXc"/>
    <property type="match status" value="1"/>
</dbReference>
<evidence type="ECO:0000313" key="9">
    <source>
        <dbReference type="EMBL" id="KAK7198596.1"/>
    </source>
</evidence>
<feature type="compositionally biased region" description="Basic residues" evidence="7">
    <location>
        <begin position="550"/>
        <end position="563"/>
    </location>
</feature>
<feature type="active site" description="Nucleophile; Schiff-base intermediate with DNA; for 5'-dRP lyase activity" evidence="5">
    <location>
        <position position="891"/>
    </location>
</feature>
<dbReference type="Proteomes" id="UP001430356">
    <property type="component" value="Unassembled WGS sequence"/>
</dbReference>
<feature type="compositionally biased region" description="Basic residues" evidence="7">
    <location>
        <begin position="249"/>
        <end position="259"/>
    </location>
</feature>
<feature type="compositionally biased region" description="Gly residues" evidence="7">
    <location>
        <begin position="750"/>
        <end position="772"/>
    </location>
</feature>
<keyword evidence="10" id="KW-1185">Reference proteome</keyword>
<dbReference type="InterPro" id="IPR043519">
    <property type="entry name" value="NT_sf"/>
</dbReference>
<reference evidence="9 10" key="1">
    <citation type="journal article" date="2021" name="MBio">
        <title>A New Model Trypanosomatid, Novymonas esmeraldas: Genomic Perception of Its 'Candidatus Pandoraea novymonadis' Endosymbiont.</title>
        <authorList>
            <person name="Zakharova A."/>
            <person name="Saura A."/>
            <person name="Butenko A."/>
            <person name="Podesvova L."/>
            <person name="Warmusova S."/>
            <person name="Kostygov A.Y."/>
            <person name="Nenarokova A."/>
            <person name="Lukes J."/>
            <person name="Opperdoes F.R."/>
            <person name="Yurchenko V."/>
        </authorList>
    </citation>
    <scope>NUCLEOTIDE SEQUENCE [LARGE SCALE GENOMIC DNA]</scope>
    <source>
        <strain evidence="9 10">E262AT.01</strain>
    </source>
</reference>
<evidence type="ECO:0000256" key="3">
    <source>
        <dbReference type="ARBA" id="ARBA00022695"/>
    </source>
</evidence>
<keyword evidence="2" id="KW-0808">Transferase</keyword>
<dbReference type="PANTHER" id="PTHR11276:SF28">
    <property type="entry name" value="DNA POLYMERASE LAMBDA"/>
    <property type="match status" value="1"/>
</dbReference>
<evidence type="ECO:0000256" key="1">
    <source>
        <dbReference type="ARBA" id="ARBA00022634"/>
    </source>
</evidence>